<dbReference type="Gramene" id="ONK76949">
    <property type="protein sequence ID" value="ONK76949"/>
    <property type="gene ID" value="A4U43_C02F1570"/>
</dbReference>
<feature type="region of interest" description="Disordered" evidence="2">
    <location>
        <begin position="42"/>
        <end position="78"/>
    </location>
</feature>
<reference evidence="5" key="1">
    <citation type="journal article" date="2017" name="Nat. Commun.">
        <title>The asparagus genome sheds light on the origin and evolution of a young Y chromosome.</title>
        <authorList>
            <person name="Harkess A."/>
            <person name="Zhou J."/>
            <person name="Xu C."/>
            <person name="Bowers J.E."/>
            <person name="Van der Hulst R."/>
            <person name="Ayyampalayam S."/>
            <person name="Mercati F."/>
            <person name="Riccardi P."/>
            <person name="McKain M.R."/>
            <person name="Kakrana A."/>
            <person name="Tang H."/>
            <person name="Ray J."/>
            <person name="Groenendijk J."/>
            <person name="Arikit S."/>
            <person name="Mathioni S.M."/>
            <person name="Nakano M."/>
            <person name="Shan H."/>
            <person name="Telgmann-Rauber A."/>
            <person name="Kanno A."/>
            <person name="Yue Z."/>
            <person name="Chen H."/>
            <person name="Li W."/>
            <person name="Chen Y."/>
            <person name="Xu X."/>
            <person name="Zhang Y."/>
            <person name="Luo S."/>
            <person name="Chen H."/>
            <person name="Gao J."/>
            <person name="Mao Z."/>
            <person name="Pires J.C."/>
            <person name="Luo M."/>
            <person name="Kudrna D."/>
            <person name="Wing R.A."/>
            <person name="Meyers B.C."/>
            <person name="Yi K."/>
            <person name="Kong H."/>
            <person name="Lavrijsen P."/>
            <person name="Sunseri F."/>
            <person name="Falavigna A."/>
            <person name="Ye Y."/>
            <person name="Leebens-Mack J.H."/>
            <person name="Chen G."/>
        </authorList>
    </citation>
    <scope>NUCLEOTIDE SEQUENCE [LARGE SCALE GENOMIC DNA]</scope>
    <source>
        <strain evidence="5">cv. DH0086</strain>
    </source>
</reference>
<feature type="disulfide bond" evidence="1">
    <location>
        <begin position="150"/>
        <end position="232"/>
    </location>
</feature>
<dbReference type="Proteomes" id="UP000243459">
    <property type="component" value="Chromosome 2"/>
</dbReference>
<evidence type="ECO:0000256" key="2">
    <source>
        <dbReference type="SAM" id="MobiDB-lite"/>
    </source>
</evidence>
<dbReference type="PANTHER" id="PTHR31048">
    <property type="entry name" value="OS03G0233200 PROTEIN"/>
    <property type="match status" value="1"/>
</dbReference>
<feature type="compositionally biased region" description="Polar residues" evidence="2">
    <location>
        <begin position="119"/>
        <end position="140"/>
    </location>
</feature>
<protein>
    <recommendedName>
        <fullName evidence="6">Osmotin-like protein</fullName>
    </recommendedName>
</protein>
<dbReference type="Gene3D" id="2.60.110.10">
    <property type="entry name" value="Thaumatin"/>
    <property type="match status" value="1"/>
</dbReference>
<keyword evidence="3" id="KW-0732">Signal</keyword>
<feature type="compositionally biased region" description="Pro residues" evidence="2">
    <location>
        <begin position="54"/>
        <end position="64"/>
    </location>
</feature>
<dbReference type="SUPFAM" id="SSF49870">
    <property type="entry name" value="Osmotin, thaumatin-like protein"/>
    <property type="match status" value="1"/>
</dbReference>
<sequence length="244" mass="26502">MASSFPLLLISSLLILLQRSASQPMTLTLVNNCPFTICPAIQPNSGHRPRARRPLPPDPDPQVLPAPTSHCRRPHLGRHRCTHTAPAHLRHAATAGPASSATAWALPARHVWRRSPSTTARATHFTSTPSASSTVQTPMTVTPHEGKGNCPVVGCRENLLATCPDVLQLRGPHGVIGCKSGCEAFGTDELCCRNMYNSAKTCRASTYSEFFKHKCPATFTYAHDSPSLTHECESPKELKVIFCH</sequence>
<feature type="disulfide bond" evidence="1">
    <location>
        <begin position="163"/>
        <end position="178"/>
    </location>
</feature>
<dbReference type="PROSITE" id="PS51367">
    <property type="entry name" value="THAUMATIN_2"/>
    <property type="match status" value="1"/>
</dbReference>
<proteinExistence type="predicted"/>
<dbReference type="SMART" id="SM00205">
    <property type="entry name" value="THN"/>
    <property type="match status" value="1"/>
</dbReference>
<evidence type="ECO:0000313" key="5">
    <source>
        <dbReference type="Proteomes" id="UP000243459"/>
    </source>
</evidence>
<dbReference type="InterPro" id="IPR001938">
    <property type="entry name" value="Thaumatin"/>
</dbReference>
<evidence type="ECO:0000313" key="4">
    <source>
        <dbReference type="EMBL" id="ONK76949.1"/>
    </source>
</evidence>
<keyword evidence="1" id="KW-1015">Disulfide bond</keyword>
<dbReference type="PIRSF" id="PIRSF002703">
    <property type="entry name" value="Thaumatin"/>
    <property type="match status" value="1"/>
</dbReference>
<evidence type="ECO:0008006" key="6">
    <source>
        <dbReference type="Google" id="ProtNLM"/>
    </source>
</evidence>
<feature type="signal peptide" evidence="3">
    <location>
        <begin position="1"/>
        <end position="22"/>
    </location>
</feature>
<feature type="disulfide bond" evidence="1">
    <location>
        <begin position="155"/>
        <end position="215"/>
    </location>
</feature>
<feature type="disulfide bond" evidence="1">
    <location>
        <begin position="192"/>
        <end position="202"/>
    </location>
</feature>
<name>A0A5P1FJ60_ASPOF</name>
<dbReference type="InterPro" id="IPR037176">
    <property type="entry name" value="Osmotin/thaumatin-like_sf"/>
</dbReference>
<feature type="disulfide bond" evidence="1">
    <location>
        <begin position="33"/>
        <end position="243"/>
    </location>
</feature>
<accession>A0A5P1FJ60</accession>
<dbReference type="AlphaFoldDB" id="A0A5P1FJ60"/>
<keyword evidence="5" id="KW-1185">Reference proteome</keyword>
<feature type="region of interest" description="Disordered" evidence="2">
    <location>
        <begin position="119"/>
        <end position="143"/>
    </location>
</feature>
<gene>
    <name evidence="4" type="ORF">A4U43_C02F1570</name>
</gene>
<dbReference type="EMBL" id="CM007382">
    <property type="protein sequence ID" value="ONK76949.1"/>
    <property type="molecule type" value="Genomic_DNA"/>
</dbReference>
<evidence type="ECO:0000256" key="1">
    <source>
        <dbReference type="PIRSR" id="PIRSR002703-1"/>
    </source>
</evidence>
<organism evidence="4 5">
    <name type="scientific">Asparagus officinalis</name>
    <name type="common">Garden asparagus</name>
    <dbReference type="NCBI Taxonomy" id="4686"/>
    <lineage>
        <taxon>Eukaryota</taxon>
        <taxon>Viridiplantae</taxon>
        <taxon>Streptophyta</taxon>
        <taxon>Embryophyta</taxon>
        <taxon>Tracheophyta</taxon>
        <taxon>Spermatophyta</taxon>
        <taxon>Magnoliopsida</taxon>
        <taxon>Liliopsida</taxon>
        <taxon>Asparagales</taxon>
        <taxon>Asparagaceae</taxon>
        <taxon>Asparagoideae</taxon>
        <taxon>Asparagus</taxon>
    </lineage>
</organism>
<feature type="disulfide bond" evidence="1">
    <location>
        <begin position="182"/>
        <end position="191"/>
    </location>
</feature>
<feature type="chain" id="PRO_5024323439" description="Osmotin-like protein" evidence="3">
    <location>
        <begin position="23"/>
        <end position="244"/>
    </location>
</feature>
<evidence type="ECO:0000256" key="3">
    <source>
        <dbReference type="SAM" id="SignalP"/>
    </source>
</evidence>
<dbReference type="Pfam" id="PF00314">
    <property type="entry name" value="Thaumatin"/>
    <property type="match status" value="1"/>
</dbReference>